<dbReference type="EMBL" id="HBKQ01021009">
    <property type="protein sequence ID" value="CAE2236952.1"/>
    <property type="molecule type" value="Transcribed_RNA"/>
</dbReference>
<gene>
    <name evidence="1" type="ORF">OAUR00152_LOCUS14228</name>
</gene>
<protein>
    <submittedName>
        <fullName evidence="1">Uncharacterized protein</fullName>
    </submittedName>
</protein>
<proteinExistence type="predicted"/>
<dbReference type="AlphaFoldDB" id="A0A7S4IR15"/>
<reference evidence="1" key="1">
    <citation type="submission" date="2021-01" db="EMBL/GenBank/DDBJ databases">
        <authorList>
            <person name="Corre E."/>
            <person name="Pelletier E."/>
            <person name="Niang G."/>
            <person name="Scheremetjew M."/>
            <person name="Finn R."/>
            <person name="Kale V."/>
            <person name="Holt S."/>
            <person name="Cochrane G."/>
            <person name="Meng A."/>
            <person name="Brown T."/>
            <person name="Cohen L."/>
        </authorList>
    </citation>
    <scope>NUCLEOTIDE SEQUENCE</scope>
    <source>
        <strain evidence="1">Isolate 1302-5</strain>
    </source>
</reference>
<accession>A0A7S4IR15</accession>
<sequence length="290" mass="30164">MQSAPSLGPRPLRPNSPPLPAIAITLIDIVARFLVALGSGGGGATSVGAAAAFPLASLSLVLVPIYRHRLGPPPCDVRNGARVPAPFLRVSRMWSGAAVVAGAGAAGRGSRHRCPFRDDNLWTEFSVGRFGAAVEGRGVLYDEDDAGYRRRHGLARNCQRRERKESRGRGSHAPLQAHVLPTGASFPVRSARARGCSSDAAIVSLGAVSLRGGRVCAWVTAVERSNGDIARCVLRNHATATAASPGGSGVTATLASTAPFVGSYTSPPVVQLRILLQNTGCSPRLLEGEI</sequence>
<organism evidence="1">
    <name type="scientific">Odontella aurita</name>
    <dbReference type="NCBI Taxonomy" id="265563"/>
    <lineage>
        <taxon>Eukaryota</taxon>
        <taxon>Sar</taxon>
        <taxon>Stramenopiles</taxon>
        <taxon>Ochrophyta</taxon>
        <taxon>Bacillariophyta</taxon>
        <taxon>Mediophyceae</taxon>
        <taxon>Biddulphiophycidae</taxon>
        <taxon>Eupodiscales</taxon>
        <taxon>Odontellaceae</taxon>
        <taxon>Odontella</taxon>
    </lineage>
</organism>
<evidence type="ECO:0000313" key="1">
    <source>
        <dbReference type="EMBL" id="CAE2236952.1"/>
    </source>
</evidence>
<name>A0A7S4IR15_9STRA</name>